<evidence type="ECO:0000256" key="1">
    <source>
        <dbReference type="PIRSR" id="PIRSR000390-1"/>
    </source>
</evidence>
<gene>
    <name evidence="4" type="ORF">E0D97_07580</name>
</gene>
<dbReference type="GO" id="GO:0008483">
    <property type="term" value="F:transaminase activity"/>
    <property type="evidence" value="ECO:0007669"/>
    <property type="project" value="UniProtKB-KW"/>
</dbReference>
<evidence type="ECO:0000256" key="2">
    <source>
        <dbReference type="PIRSR" id="PIRSR000390-2"/>
    </source>
</evidence>
<dbReference type="SUPFAM" id="SSF53383">
    <property type="entry name" value="PLP-dependent transferases"/>
    <property type="match status" value="1"/>
</dbReference>
<dbReference type="Gene3D" id="3.90.1150.10">
    <property type="entry name" value="Aspartate Aminotransferase, domain 1"/>
    <property type="match status" value="1"/>
</dbReference>
<dbReference type="InterPro" id="IPR015424">
    <property type="entry name" value="PyrdxlP-dep_Trfase"/>
</dbReference>
<dbReference type="Proteomes" id="UP000291301">
    <property type="component" value="Unassembled WGS sequence"/>
</dbReference>
<dbReference type="Pfam" id="PF01041">
    <property type="entry name" value="DegT_DnrJ_EryC1"/>
    <property type="match status" value="1"/>
</dbReference>
<dbReference type="RefSeq" id="WP_131567414.1">
    <property type="nucleotide sequence ID" value="NZ_JAINFK010000004.1"/>
</dbReference>
<dbReference type="InterPro" id="IPR015422">
    <property type="entry name" value="PyrdxlP-dep_Trfase_small"/>
</dbReference>
<dbReference type="OrthoDB" id="9768668at2"/>
<dbReference type="PANTHER" id="PTHR30244:SF42">
    <property type="entry name" value="UDP-2-ACETAMIDO-2-DEOXY-3-OXO-D-GLUCURONATE AMINOTRANSFERASE"/>
    <property type="match status" value="1"/>
</dbReference>
<evidence type="ECO:0000313" key="4">
    <source>
        <dbReference type="EMBL" id="TCD15382.1"/>
    </source>
</evidence>
<dbReference type="AlphaFoldDB" id="A0A4R0PD21"/>
<organism evidence="4 5">
    <name type="scientific">Oricola cellulosilytica</name>
    <dbReference type="NCBI Taxonomy" id="1429082"/>
    <lineage>
        <taxon>Bacteria</taxon>
        <taxon>Pseudomonadati</taxon>
        <taxon>Pseudomonadota</taxon>
        <taxon>Alphaproteobacteria</taxon>
        <taxon>Hyphomicrobiales</taxon>
        <taxon>Ahrensiaceae</taxon>
        <taxon>Oricola</taxon>
    </lineage>
</organism>
<proteinExistence type="inferred from homology"/>
<accession>A0A4R0PD21</accession>
<protein>
    <submittedName>
        <fullName evidence="4">DegT/DnrJ/EryC1/StrS aminotransferase family protein</fullName>
    </submittedName>
</protein>
<dbReference type="GO" id="GO:0000271">
    <property type="term" value="P:polysaccharide biosynthetic process"/>
    <property type="evidence" value="ECO:0007669"/>
    <property type="project" value="TreeGrafter"/>
</dbReference>
<keyword evidence="5" id="KW-1185">Reference proteome</keyword>
<dbReference type="PIRSF" id="PIRSF000390">
    <property type="entry name" value="PLP_StrS"/>
    <property type="match status" value="1"/>
</dbReference>
<dbReference type="InterPro" id="IPR015421">
    <property type="entry name" value="PyrdxlP-dep_Trfase_major"/>
</dbReference>
<comment type="similarity">
    <text evidence="3">Belongs to the DegT/DnrJ/EryC1 family.</text>
</comment>
<comment type="caution">
    <text evidence="4">The sequence shown here is derived from an EMBL/GenBank/DDBJ whole genome shotgun (WGS) entry which is preliminary data.</text>
</comment>
<sequence>MQFIDLGAQRARIEDKIRSAIDNVVSSGAFILGPQVAAFERQLADYVGVEHVIGCASGTDALLIPLMAKGVGAGDAVFVPSFTFASTAEVVALAGAEPVFVDIEQETYNMDVVSLEAAIRMVEDEGRLRPKAIIPVDLFGLAANYDTISRIAAKHELFVISDAAQSIGGAANGARCGSFGDVASTSFYPAKPLGCYGDGGAVMTNDGDLADIMRSVAFHGKGASQYDNVRIGLTSRLDTIQAAVLIEKLAILEDEMIARQRVAARYHEGLGDLVVAASNPDGTRSAWAQYAIELPERDDLQAHLKSQGIPSVIYYVKPLHQQKAYVRYPVAPGGLPVTDSKPGQILCLPMHPYLTPDDQDRVIGEVRDFVLASPTRLAAAE</sequence>
<feature type="active site" description="Proton acceptor" evidence="1">
    <location>
        <position position="191"/>
    </location>
</feature>
<dbReference type="CDD" id="cd00616">
    <property type="entry name" value="AHBA_syn"/>
    <property type="match status" value="1"/>
</dbReference>
<dbReference type="EMBL" id="SJST01000002">
    <property type="protein sequence ID" value="TCD15382.1"/>
    <property type="molecule type" value="Genomic_DNA"/>
</dbReference>
<evidence type="ECO:0000313" key="5">
    <source>
        <dbReference type="Proteomes" id="UP000291301"/>
    </source>
</evidence>
<reference evidence="4 5" key="1">
    <citation type="journal article" date="2015" name="Antonie Van Leeuwenhoek">
        <title>Oricola cellulosilytica gen. nov., sp. nov., a cellulose-degrading bacterium of the family Phyllobacteriaceae isolated from surface seashore water, and emended descriptions of Mesorhizobium loti and Phyllobacterium myrsinacearum.</title>
        <authorList>
            <person name="Hameed A."/>
            <person name="Shahina M."/>
            <person name="Lai W.A."/>
            <person name="Lin S.Y."/>
            <person name="Young L.S."/>
            <person name="Liu Y.C."/>
            <person name="Hsu Y.H."/>
            <person name="Young C.C."/>
        </authorList>
    </citation>
    <scope>NUCLEOTIDE SEQUENCE [LARGE SCALE GENOMIC DNA]</scope>
    <source>
        <strain evidence="4 5">KCTC 52183</strain>
    </source>
</reference>
<evidence type="ECO:0000256" key="3">
    <source>
        <dbReference type="RuleBase" id="RU004508"/>
    </source>
</evidence>
<dbReference type="PANTHER" id="PTHR30244">
    <property type="entry name" value="TRANSAMINASE"/>
    <property type="match status" value="1"/>
</dbReference>
<keyword evidence="2 3" id="KW-0663">Pyridoxal phosphate</keyword>
<keyword evidence="4" id="KW-0808">Transferase</keyword>
<keyword evidence="4" id="KW-0032">Aminotransferase</keyword>
<dbReference type="InterPro" id="IPR000653">
    <property type="entry name" value="DegT/StrS_aminotransferase"/>
</dbReference>
<name>A0A4R0PD21_9HYPH</name>
<dbReference type="Gene3D" id="3.40.640.10">
    <property type="entry name" value="Type I PLP-dependent aspartate aminotransferase-like (Major domain)"/>
    <property type="match status" value="1"/>
</dbReference>
<feature type="modified residue" description="N6-(pyridoxal phosphate)lysine" evidence="2">
    <location>
        <position position="191"/>
    </location>
</feature>
<dbReference type="GO" id="GO:0030170">
    <property type="term" value="F:pyridoxal phosphate binding"/>
    <property type="evidence" value="ECO:0007669"/>
    <property type="project" value="TreeGrafter"/>
</dbReference>